<evidence type="ECO:0000256" key="1">
    <source>
        <dbReference type="SAM" id="MobiDB-lite"/>
    </source>
</evidence>
<proteinExistence type="predicted"/>
<feature type="compositionally biased region" description="Polar residues" evidence="1">
    <location>
        <begin position="68"/>
        <end position="79"/>
    </location>
</feature>
<feature type="region of interest" description="Disordered" evidence="1">
    <location>
        <begin position="60"/>
        <end position="126"/>
    </location>
</feature>
<evidence type="ECO:0000313" key="2">
    <source>
        <dbReference type="Proteomes" id="UP000887574"/>
    </source>
</evidence>
<reference evidence="3" key="1">
    <citation type="submission" date="2022-11" db="UniProtKB">
        <authorList>
            <consortium name="WormBaseParasite"/>
        </authorList>
    </citation>
    <scope>IDENTIFICATION</scope>
</reference>
<keyword evidence="2" id="KW-1185">Reference proteome</keyword>
<accession>A0A915CNW0</accession>
<feature type="region of interest" description="Disordered" evidence="1">
    <location>
        <begin position="1"/>
        <end position="21"/>
    </location>
</feature>
<feature type="compositionally biased region" description="Polar residues" evidence="1">
    <location>
        <begin position="114"/>
        <end position="126"/>
    </location>
</feature>
<sequence length="189" mass="20495">MNHNGSYKTSKYRYHEHHDHPASPEISVAHHAQENDQHQGDSSGIMIVVITSTARNLAAASHHDGLTTHPTADSESDSPAISEPTPAVKNDFTDEIALPGEQNAKTEEVPLSKSHPQIESVSEASPISSDLIDDSNILKQKSSEISEPSVELTLELQRASEVVRAASPTQQAAFIKTIPDYAFAKILEN</sequence>
<dbReference type="WBParaSite" id="jg11005">
    <property type="protein sequence ID" value="jg11005"/>
    <property type="gene ID" value="jg11005"/>
</dbReference>
<name>A0A915CNW0_9BILA</name>
<protein>
    <submittedName>
        <fullName evidence="3">Uncharacterized protein</fullName>
    </submittedName>
</protein>
<evidence type="ECO:0000313" key="3">
    <source>
        <dbReference type="WBParaSite" id="jg11005"/>
    </source>
</evidence>
<organism evidence="2 3">
    <name type="scientific">Ditylenchus dipsaci</name>
    <dbReference type="NCBI Taxonomy" id="166011"/>
    <lineage>
        <taxon>Eukaryota</taxon>
        <taxon>Metazoa</taxon>
        <taxon>Ecdysozoa</taxon>
        <taxon>Nematoda</taxon>
        <taxon>Chromadorea</taxon>
        <taxon>Rhabditida</taxon>
        <taxon>Tylenchina</taxon>
        <taxon>Tylenchomorpha</taxon>
        <taxon>Sphaerularioidea</taxon>
        <taxon>Anguinidae</taxon>
        <taxon>Anguininae</taxon>
        <taxon>Ditylenchus</taxon>
    </lineage>
</organism>
<dbReference type="AlphaFoldDB" id="A0A915CNW0"/>
<dbReference type="Proteomes" id="UP000887574">
    <property type="component" value="Unplaced"/>
</dbReference>